<dbReference type="InterPro" id="IPR003599">
    <property type="entry name" value="Ig_sub"/>
</dbReference>
<dbReference type="PANTHER" id="PTHR35971:SF4">
    <property type="entry name" value="OBSCURIN"/>
    <property type="match status" value="1"/>
</dbReference>
<proteinExistence type="predicted"/>
<evidence type="ECO:0000313" key="7">
    <source>
        <dbReference type="Proteomes" id="UP001476798"/>
    </source>
</evidence>
<name>A0ABV0PIB4_9TELE</name>
<keyword evidence="3" id="KW-0597">Phosphoprotein</keyword>
<keyword evidence="4" id="KW-1015">Disulfide bond</keyword>
<keyword evidence="2" id="KW-0963">Cytoplasm</keyword>
<feature type="domain" description="Ig-like" evidence="5">
    <location>
        <begin position="20"/>
        <end position="79"/>
    </location>
</feature>
<accession>A0ABV0PIB4</accession>
<comment type="subcellular location">
    <subcellularLocation>
        <location evidence="1">Cytoplasm</location>
    </subcellularLocation>
</comment>
<keyword evidence="7" id="KW-1185">Reference proteome</keyword>
<dbReference type="SUPFAM" id="SSF48726">
    <property type="entry name" value="Immunoglobulin"/>
    <property type="match status" value="2"/>
</dbReference>
<dbReference type="PROSITE" id="PS50835">
    <property type="entry name" value="IG_LIKE"/>
    <property type="match status" value="2"/>
</dbReference>
<feature type="domain" description="Ig-like" evidence="5">
    <location>
        <begin position="94"/>
        <end position="178"/>
    </location>
</feature>
<reference evidence="6 7" key="1">
    <citation type="submission" date="2021-06" db="EMBL/GenBank/DDBJ databases">
        <authorList>
            <person name="Palmer J.M."/>
        </authorList>
    </citation>
    <scope>NUCLEOTIDE SEQUENCE [LARGE SCALE GENOMIC DNA]</scope>
    <source>
        <strain evidence="6 7">GA_2019</strain>
        <tissue evidence="6">Muscle</tissue>
    </source>
</reference>
<evidence type="ECO:0000256" key="1">
    <source>
        <dbReference type="ARBA" id="ARBA00004496"/>
    </source>
</evidence>
<evidence type="ECO:0000256" key="2">
    <source>
        <dbReference type="ARBA" id="ARBA00022490"/>
    </source>
</evidence>
<gene>
    <name evidence="6" type="ORF">GOODEAATRI_029352</name>
</gene>
<dbReference type="InterPro" id="IPR007110">
    <property type="entry name" value="Ig-like_dom"/>
</dbReference>
<dbReference type="EMBL" id="JAHRIO010074278">
    <property type="protein sequence ID" value="MEQ2183117.1"/>
    <property type="molecule type" value="Genomic_DNA"/>
</dbReference>
<evidence type="ECO:0000256" key="4">
    <source>
        <dbReference type="ARBA" id="ARBA00023157"/>
    </source>
</evidence>
<dbReference type="SMART" id="SM00409">
    <property type="entry name" value="IG"/>
    <property type="match status" value="2"/>
</dbReference>
<dbReference type="InterPro" id="IPR052385">
    <property type="entry name" value="Obscurin/Obscurin-like_Reg"/>
</dbReference>
<comment type="caution">
    <text evidence="6">The sequence shown here is derived from an EMBL/GenBank/DDBJ whole genome shotgun (WGS) entry which is preliminary data.</text>
</comment>
<dbReference type="SMART" id="SM00408">
    <property type="entry name" value="IGc2"/>
    <property type="match status" value="2"/>
</dbReference>
<dbReference type="PANTHER" id="PTHR35971">
    <property type="entry name" value="SI:DKEY-31G6.6"/>
    <property type="match status" value="1"/>
</dbReference>
<protein>
    <recommendedName>
        <fullName evidence="5">Ig-like domain-containing protein</fullName>
    </recommendedName>
</protein>
<dbReference type="Pfam" id="PF07679">
    <property type="entry name" value="I-set"/>
    <property type="match status" value="2"/>
</dbReference>
<feature type="non-terminal residue" evidence="6">
    <location>
        <position position="1"/>
    </location>
</feature>
<evidence type="ECO:0000256" key="3">
    <source>
        <dbReference type="ARBA" id="ARBA00022553"/>
    </source>
</evidence>
<dbReference type="Gene3D" id="2.60.40.10">
    <property type="entry name" value="Immunoglobulins"/>
    <property type="match status" value="2"/>
</dbReference>
<dbReference type="InterPro" id="IPR036179">
    <property type="entry name" value="Ig-like_dom_sf"/>
</dbReference>
<dbReference type="InterPro" id="IPR013783">
    <property type="entry name" value="Ig-like_fold"/>
</dbReference>
<dbReference type="Proteomes" id="UP001476798">
    <property type="component" value="Unassembled WGS sequence"/>
</dbReference>
<evidence type="ECO:0000259" key="5">
    <source>
        <dbReference type="PROSITE" id="PS50835"/>
    </source>
</evidence>
<dbReference type="InterPro" id="IPR003598">
    <property type="entry name" value="Ig_sub2"/>
</dbReference>
<dbReference type="InterPro" id="IPR013098">
    <property type="entry name" value="Ig_I-set"/>
</dbReference>
<organism evidence="6 7">
    <name type="scientific">Goodea atripinnis</name>
    <dbReference type="NCBI Taxonomy" id="208336"/>
    <lineage>
        <taxon>Eukaryota</taxon>
        <taxon>Metazoa</taxon>
        <taxon>Chordata</taxon>
        <taxon>Craniata</taxon>
        <taxon>Vertebrata</taxon>
        <taxon>Euteleostomi</taxon>
        <taxon>Actinopterygii</taxon>
        <taxon>Neopterygii</taxon>
        <taxon>Teleostei</taxon>
        <taxon>Neoteleostei</taxon>
        <taxon>Acanthomorphata</taxon>
        <taxon>Ovalentaria</taxon>
        <taxon>Atherinomorphae</taxon>
        <taxon>Cyprinodontiformes</taxon>
        <taxon>Goodeidae</taxon>
        <taxon>Goodea</taxon>
    </lineage>
</organism>
<sequence>AQSVFFNKESVQTDFKATVSQKATLSCEVSNTKTEVKWYKDGKLLTSSKTVHTESKGRSRQVVIESLEKKDAGEYICEAGAEKLAFKLQVEGEPVTFKKKLENLAVEEESEVKLEVELSKPSDEVKWMKNSVVLQPAGNIEIRVEGAKQALLFKRVTYSDRGIYSCETLDDKTQAKLTVESKNSPQ</sequence>
<evidence type="ECO:0000313" key="6">
    <source>
        <dbReference type="EMBL" id="MEQ2183117.1"/>
    </source>
</evidence>